<protein>
    <submittedName>
        <fullName evidence="4">Heat shock 70 kDa 14</fullName>
    </submittedName>
</protein>
<evidence type="ECO:0000256" key="1">
    <source>
        <dbReference type="ARBA" id="ARBA00007381"/>
    </source>
</evidence>
<feature type="non-terminal residue" evidence="4">
    <location>
        <position position="343"/>
    </location>
</feature>
<comment type="caution">
    <text evidence="4">The sequence shown here is derived from an EMBL/GenBank/DDBJ whole genome shotgun (WGS) entry which is preliminary data.</text>
</comment>
<dbReference type="SUPFAM" id="SSF100920">
    <property type="entry name" value="Heat shock protein 70kD (HSP70), peptide-binding domain"/>
    <property type="match status" value="1"/>
</dbReference>
<evidence type="ECO:0000256" key="2">
    <source>
        <dbReference type="ARBA" id="ARBA00022741"/>
    </source>
</evidence>
<keyword evidence="2" id="KW-0547">Nucleotide-binding</keyword>
<reference evidence="4" key="1">
    <citation type="submission" date="2020-04" db="EMBL/GenBank/DDBJ databases">
        <authorList>
            <person name="Alioto T."/>
            <person name="Alioto T."/>
            <person name="Gomez Garrido J."/>
        </authorList>
    </citation>
    <scope>NUCLEOTIDE SEQUENCE</scope>
    <source>
        <strain evidence="4">A484AB</strain>
    </source>
</reference>
<dbReference type="AlphaFoldDB" id="A0A6S7KGA0"/>
<dbReference type="InterPro" id="IPR043129">
    <property type="entry name" value="ATPase_NBD"/>
</dbReference>
<comment type="similarity">
    <text evidence="1">Belongs to the heat shock protein 70 family.</text>
</comment>
<dbReference type="GO" id="GO:0140662">
    <property type="term" value="F:ATP-dependent protein folding chaperone"/>
    <property type="evidence" value="ECO:0007669"/>
    <property type="project" value="InterPro"/>
</dbReference>
<dbReference type="GO" id="GO:0005524">
    <property type="term" value="F:ATP binding"/>
    <property type="evidence" value="ECO:0007669"/>
    <property type="project" value="UniProtKB-KW"/>
</dbReference>
<dbReference type="Pfam" id="PF00012">
    <property type="entry name" value="HSP70"/>
    <property type="match status" value="1"/>
</dbReference>
<evidence type="ECO:0000313" key="4">
    <source>
        <dbReference type="EMBL" id="CAB4027243.1"/>
    </source>
</evidence>
<dbReference type="Gene3D" id="2.60.34.10">
    <property type="entry name" value="Substrate Binding Domain Of DNAk, Chain A, domain 1"/>
    <property type="match status" value="1"/>
</dbReference>
<dbReference type="InterPro" id="IPR013126">
    <property type="entry name" value="Hsp_70_fam"/>
</dbReference>
<name>A0A6S7KGA0_PARCT</name>
<dbReference type="Proteomes" id="UP001152795">
    <property type="component" value="Unassembled WGS sequence"/>
</dbReference>
<gene>
    <name evidence="4" type="ORF">PACLA_8A049905</name>
</gene>
<dbReference type="PRINTS" id="PR00301">
    <property type="entry name" value="HEATSHOCK70"/>
</dbReference>
<dbReference type="EMBL" id="CACRXK020014687">
    <property type="protein sequence ID" value="CAB4027243.1"/>
    <property type="molecule type" value="Genomic_DNA"/>
</dbReference>
<dbReference type="PROSITE" id="PS01036">
    <property type="entry name" value="HSP70_3"/>
    <property type="match status" value="1"/>
</dbReference>
<dbReference type="FunFam" id="3.30.420.40:FF:000028">
    <property type="entry name" value="heat shock 70 kDa protein-like"/>
    <property type="match status" value="1"/>
</dbReference>
<dbReference type="InterPro" id="IPR018181">
    <property type="entry name" value="Heat_shock_70_CS"/>
</dbReference>
<evidence type="ECO:0000256" key="3">
    <source>
        <dbReference type="ARBA" id="ARBA00022840"/>
    </source>
</evidence>
<dbReference type="InterPro" id="IPR029047">
    <property type="entry name" value="HSP70_peptide-bd_sf"/>
</dbReference>
<organism evidence="4 5">
    <name type="scientific">Paramuricea clavata</name>
    <name type="common">Red gorgonian</name>
    <name type="synonym">Violescent sea-whip</name>
    <dbReference type="NCBI Taxonomy" id="317549"/>
    <lineage>
        <taxon>Eukaryota</taxon>
        <taxon>Metazoa</taxon>
        <taxon>Cnidaria</taxon>
        <taxon>Anthozoa</taxon>
        <taxon>Octocorallia</taxon>
        <taxon>Malacalcyonacea</taxon>
        <taxon>Plexauridae</taxon>
        <taxon>Paramuricea</taxon>
    </lineage>
</organism>
<dbReference type="PANTHER" id="PTHR19375">
    <property type="entry name" value="HEAT SHOCK PROTEIN 70KDA"/>
    <property type="match status" value="1"/>
</dbReference>
<keyword evidence="5" id="KW-1185">Reference proteome</keyword>
<dbReference type="Gene3D" id="3.30.420.40">
    <property type="match status" value="2"/>
</dbReference>
<dbReference type="OrthoDB" id="29851at2759"/>
<accession>A0A6S7KGA0</accession>
<dbReference type="FunFam" id="3.90.640.10:FF:000010">
    <property type="entry name" value="heat shock 70 kDa protein 14"/>
    <property type="match status" value="1"/>
</dbReference>
<keyword evidence="3" id="KW-0067">ATP-binding</keyword>
<dbReference type="SUPFAM" id="SSF53067">
    <property type="entry name" value="Actin-like ATPase domain"/>
    <property type="match status" value="2"/>
</dbReference>
<sequence>MYKNILKSVQAYHGSDANQVVLTVPLHFGDKEKADMRNAAEKAGFRVLRIIHEPSAAALAYGIGQDDPSSSSIVLVYHLGGRSLQITLISVNSGIYRIMDSIYDDSIGGGKFDEVLVQHLAAEFKRMWKDDIKDNKRAMAKLRAGAETCKHVLTSHGTATCSVESLHDGIDFQCNVSRARFESLSSQLFQNCLNPVQKLLEKCNVEAADIDKVILCGGSTRIPRLQSLLQDVFKGKELLKRISPEGVVAYGAAVQASLLQGDEGTELHRNTHQINCTARAIAVKVNEDSSSSPVITVIPSLTPIPVKRIYKFTSSQDDQSNICVDVYEIFENDPEKTDQLLAK</sequence>
<keyword evidence="4" id="KW-0346">Stress response</keyword>
<dbReference type="Gene3D" id="3.90.640.10">
    <property type="entry name" value="Actin, Chain A, domain 4"/>
    <property type="match status" value="1"/>
</dbReference>
<proteinExistence type="inferred from homology"/>
<evidence type="ECO:0000313" key="5">
    <source>
        <dbReference type="Proteomes" id="UP001152795"/>
    </source>
</evidence>